<protein>
    <recommendedName>
        <fullName evidence="3">Transporter</fullName>
    </recommendedName>
</protein>
<proteinExistence type="predicted"/>
<sequence length="426" mass="46843">MPCSVHPIGRRLSRTLIASVCPLAVALPLWASPLSFEQALSLSTQEAPTLVASQARVDSARAAAIPAGELPDPKLAVGVENFPIAGPDRYSLTGDFMTMQRIAYMQDIPNRSKRDARVAVAQARVQQAESAQQLSKLSLRRETAVAWIRRYTLEQQISLFDGLFKQNKLLASAVQAQLAGGRGSIADVLMPRQEAAMLSERQDELRAQRAQAIAALQRWIGAAAGEALEGAPPNWPLDREALAHQIQDHPDVNLLSSSSRVLDAELQEAQAAKKSDWGVELAYQRRGEQFGDMVSVKVTFDLPTAPAKRQDPQIAAKQLELLGLDAELELLRREHLQELDTQWAELERLNLALDRNQTILQPLMRDKVALTLAAYQSGKGTLLEHLAARRESLETQLRFLTLQGERQAISARLHFTNDASLAGGSQ</sequence>
<evidence type="ECO:0008006" key="3">
    <source>
        <dbReference type="Google" id="ProtNLM"/>
    </source>
</evidence>
<keyword evidence="2" id="KW-1185">Reference proteome</keyword>
<evidence type="ECO:0000313" key="1">
    <source>
        <dbReference type="EMBL" id="APW42913.1"/>
    </source>
</evidence>
<dbReference type="STRING" id="1484693.RS694_10460"/>
<name>A0A1P8KA97_9BURK</name>
<dbReference type="RefSeq" id="WP_051391649.1">
    <property type="nucleotide sequence ID" value="NZ_CP019239.1"/>
</dbReference>
<dbReference type="Proteomes" id="UP000186110">
    <property type="component" value="Chromosome"/>
</dbReference>
<dbReference type="InterPro" id="IPR010131">
    <property type="entry name" value="MdtP/NodT-like"/>
</dbReference>
<dbReference type="AlphaFoldDB" id="A0A1P8KA97"/>
<gene>
    <name evidence="1" type="ORF">RS694_10460</name>
</gene>
<dbReference type="EMBL" id="CP019239">
    <property type="protein sequence ID" value="APW42913.1"/>
    <property type="molecule type" value="Genomic_DNA"/>
</dbReference>
<dbReference type="Gene3D" id="1.20.1600.10">
    <property type="entry name" value="Outer membrane efflux proteins (OEP)"/>
    <property type="match status" value="1"/>
</dbReference>
<dbReference type="eggNOG" id="COG1538">
    <property type="taxonomic scope" value="Bacteria"/>
</dbReference>
<dbReference type="SUPFAM" id="SSF56954">
    <property type="entry name" value="Outer membrane efflux proteins (OEP)"/>
    <property type="match status" value="1"/>
</dbReference>
<dbReference type="PANTHER" id="PTHR30203">
    <property type="entry name" value="OUTER MEMBRANE CATION EFFLUX PROTEIN"/>
    <property type="match status" value="1"/>
</dbReference>
<evidence type="ECO:0000313" key="2">
    <source>
        <dbReference type="Proteomes" id="UP000186110"/>
    </source>
</evidence>
<organism evidence="1 2">
    <name type="scientific">Rhodoferax saidenbachensis</name>
    <dbReference type="NCBI Taxonomy" id="1484693"/>
    <lineage>
        <taxon>Bacteria</taxon>
        <taxon>Pseudomonadati</taxon>
        <taxon>Pseudomonadota</taxon>
        <taxon>Betaproteobacteria</taxon>
        <taxon>Burkholderiales</taxon>
        <taxon>Comamonadaceae</taxon>
        <taxon>Rhodoferax</taxon>
    </lineage>
</organism>
<accession>A0A1P8KA97</accession>
<dbReference type="KEGG" id="rsb:RS694_10460"/>
<reference evidence="1 2" key="1">
    <citation type="submission" date="2017-01" db="EMBL/GenBank/DDBJ databases">
        <authorList>
            <person name="Mah S.A."/>
            <person name="Swanson W.J."/>
            <person name="Moy G.W."/>
            <person name="Vacquier V.D."/>
        </authorList>
    </citation>
    <scope>NUCLEOTIDE SEQUENCE [LARGE SCALE GENOMIC DNA]</scope>
    <source>
        <strain evidence="1 2">DSM 22694</strain>
    </source>
</reference>
<dbReference type="GO" id="GO:0015562">
    <property type="term" value="F:efflux transmembrane transporter activity"/>
    <property type="evidence" value="ECO:0007669"/>
    <property type="project" value="InterPro"/>
</dbReference>